<name>A0ABQ7W6I9_SOLTU</name>
<evidence type="ECO:0000313" key="1">
    <source>
        <dbReference type="EMBL" id="KAH0776362.1"/>
    </source>
</evidence>
<reference evidence="1 2" key="1">
    <citation type="journal article" date="2021" name="bioRxiv">
        <title>Chromosome-scale and haplotype-resolved genome assembly of a tetraploid potato cultivar.</title>
        <authorList>
            <person name="Sun H."/>
            <person name="Jiao W.-B."/>
            <person name="Krause K."/>
            <person name="Campoy J.A."/>
            <person name="Goel M."/>
            <person name="Folz-Donahue K."/>
            <person name="Kukat C."/>
            <person name="Huettel B."/>
            <person name="Schneeberger K."/>
        </authorList>
    </citation>
    <scope>NUCLEOTIDE SEQUENCE [LARGE SCALE GENOMIC DNA]</scope>
    <source>
        <strain evidence="1">SolTubOtavaFocal</strain>
        <tissue evidence="1">Leaves</tissue>
    </source>
</reference>
<keyword evidence="2" id="KW-1185">Reference proteome</keyword>
<proteinExistence type="predicted"/>
<organism evidence="1 2">
    <name type="scientific">Solanum tuberosum</name>
    <name type="common">Potato</name>
    <dbReference type="NCBI Taxonomy" id="4113"/>
    <lineage>
        <taxon>Eukaryota</taxon>
        <taxon>Viridiplantae</taxon>
        <taxon>Streptophyta</taxon>
        <taxon>Embryophyta</taxon>
        <taxon>Tracheophyta</taxon>
        <taxon>Spermatophyta</taxon>
        <taxon>Magnoliopsida</taxon>
        <taxon>eudicotyledons</taxon>
        <taxon>Gunneridae</taxon>
        <taxon>Pentapetalae</taxon>
        <taxon>asterids</taxon>
        <taxon>lamiids</taxon>
        <taxon>Solanales</taxon>
        <taxon>Solanaceae</taxon>
        <taxon>Solanoideae</taxon>
        <taxon>Solaneae</taxon>
        <taxon>Solanum</taxon>
    </lineage>
</organism>
<protein>
    <submittedName>
        <fullName evidence="1">Uncharacterized protein</fullName>
    </submittedName>
</protein>
<gene>
    <name evidence="1" type="ORF">KY290_007773</name>
</gene>
<evidence type="ECO:0000313" key="2">
    <source>
        <dbReference type="Proteomes" id="UP000826656"/>
    </source>
</evidence>
<comment type="caution">
    <text evidence="1">The sequence shown here is derived from an EMBL/GenBank/DDBJ whole genome shotgun (WGS) entry which is preliminary data.</text>
</comment>
<dbReference type="EMBL" id="JAIVGD010000003">
    <property type="protein sequence ID" value="KAH0776362.1"/>
    <property type="molecule type" value="Genomic_DNA"/>
</dbReference>
<dbReference type="Proteomes" id="UP000826656">
    <property type="component" value="Unassembled WGS sequence"/>
</dbReference>
<accession>A0ABQ7W6I9</accession>
<sequence>MLDMEGVTLSNVETPIIEEDDNVEDQVFPQLHMRELSPSIHRRMPPTMREEAPNIQGQSLQTLYLKNLMTIDMQQNLEKKLLIKVPKGITKTSLNIRCYNTIASPKYVALLIPTTKGKQLLEKWEPEAMLTNVNLDFSLAPGGTSSSQEILSMNMLLWNCKAVIMQIL</sequence>